<proteinExistence type="predicted"/>
<comment type="caution">
    <text evidence="1">The sequence shown here is derived from an EMBL/GenBank/DDBJ whole genome shotgun (WGS) entry which is preliminary data.</text>
</comment>
<organism evidence="1 2">
    <name type="scientific">Catenibacterium faecis</name>
    <dbReference type="NCBI Taxonomy" id="2764323"/>
    <lineage>
        <taxon>Bacteria</taxon>
        <taxon>Bacillati</taxon>
        <taxon>Bacillota</taxon>
        <taxon>Erysipelotrichia</taxon>
        <taxon>Erysipelotrichales</taxon>
        <taxon>Coprobacillaceae</taxon>
        <taxon>Catenibacterium</taxon>
    </lineage>
</organism>
<evidence type="ECO:0008006" key="3">
    <source>
        <dbReference type="Google" id="ProtNLM"/>
    </source>
</evidence>
<keyword evidence="2" id="KW-1185">Reference proteome</keyword>
<evidence type="ECO:0000313" key="2">
    <source>
        <dbReference type="Proteomes" id="UP000603474"/>
    </source>
</evidence>
<dbReference type="EMBL" id="JACRWG010000006">
    <property type="protein sequence ID" value="MBC6009229.1"/>
    <property type="molecule type" value="Genomic_DNA"/>
</dbReference>
<dbReference type="RefSeq" id="WP_187011781.1">
    <property type="nucleotide sequence ID" value="NZ_JACRWG010000006.1"/>
</dbReference>
<protein>
    <recommendedName>
        <fullName evidence="3">Helicase/UvrB N-terminal domain-containing protein</fullName>
    </recommendedName>
</protein>
<sequence length="1158" mass="135579">MKDLLKKIFDQRSNGLYFVNTPTGSAKSYSAVQLMKNNYKTFNQHFIFITNNLNNLPMKDLEKALGDDYKSHVIRVESIIDNILHHFDETIIPDEYKKIDSYKNLKNCLKSYQYQYEYIQKHSDKAPLAADLFKVVQDKLLNADSAFRKDIRKKLLTPNFKKFSKDERKRIIKSKYSWLRDLYPVMFVEDYKIICMSVKRFFTSIDPIYVKKYRFSESNIIDNSILFIDEVDATKNEINNIIIESSLRSTVELIPMVHRMTDPFINWKDIAPKRLQDLVPEGDKQFDQIRKRALEIRLNCHDELPYFCSEIKSRNFLMSDSTFHANFEDKSRKNAYVYYDKNYNQMTIEIKNSRHDLPCKLNDAYSLFSVIRDMSGYLVSTKRYIIKLASDLKDKHNSEANEEDYITDEEAIHSIYNTFKLAKSDILYFDNDINIQPAIKVDKTDNRFKKTNGYYNRGIRSFEFTNSKDNSFNTFFSYINLFKSAEYVLMMLAKKATVIGLSATCNIDSVLSNYSLRYLKENLGDDFHVLEEEDRQRIAETYSLLNQKYDSEEIKVKIAEVINCTDASTKDMIQLVFEDPKIQSKATKVFIKEGIKDKYQIQRYLRMAQAYRYFILHADIKSFLCLNNALPKDQGQFRKSVLDDLFGIVNKECSFNKNNVSVEVLKSGLSFDEDKKSILERLSKGEKIFVISAYATIGAGQNMAYELPDGLDTINLTDFANEEDGRNKKKDFDGMYLGDITNVVTNLMDTESGFEEENLLHFLIELENLYENNEITHHTLNKCIGAAYQKLKEPKLRGSTQELRGCRSIRLFKTKQIIQAIGRLSRSFNKNKMIYILVTRDIVDNFDTTILENEILSPETMKLAEYAKERQESVPTYDYVENEASRISSVGKFHIYEFLSGDWTEKQIELYKELGETCLQCPTSSNLDNDIVREYYIHSEAPLNKYYFMGMYDFEYTDVFFNQTKEEVISRIQNNKNKQDWLASNLHEVSEENARLSKMLNYPGLREEFIKHGYATSFEENDYILSPVLYQNIYKGRLGEFVGRFVIKKELGIDLEELSIEEFERFDFKRGKVYIDFKHWRYSSYGANTITNKILNKLDEVDGKKAIVINIFDENEMDKIIESNRIIEIPALLENDGFHANPEAINKIRMCLEDCKND</sequence>
<name>A0ABR7K935_9FIRM</name>
<dbReference type="Proteomes" id="UP000603474">
    <property type="component" value="Unassembled WGS sequence"/>
</dbReference>
<accession>A0ABR7K935</accession>
<evidence type="ECO:0000313" key="1">
    <source>
        <dbReference type="EMBL" id="MBC6009229.1"/>
    </source>
</evidence>
<reference evidence="1 2" key="1">
    <citation type="submission" date="2020-08" db="EMBL/GenBank/DDBJ databases">
        <authorList>
            <person name="Liu C."/>
            <person name="Sun Q."/>
        </authorList>
    </citation>
    <scope>NUCLEOTIDE SEQUENCE [LARGE SCALE GENOMIC DNA]</scope>
    <source>
        <strain evidence="1 2">NSJ-22</strain>
    </source>
</reference>
<gene>
    <name evidence="1" type="ORF">H8909_03055</name>
</gene>